<dbReference type="Proteomes" id="UP001597282">
    <property type="component" value="Unassembled WGS sequence"/>
</dbReference>
<evidence type="ECO:0000256" key="5">
    <source>
        <dbReference type="SAM" id="Phobius"/>
    </source>
</evidence>
<evidence type="ECO:0000256" key="2">
    <source>
        <dbReference type="ARBA" id="ARBA00022692"/>
    </source>
</evidence>
<reference evidence="8" key="1">
    <citation type="journal article" date="2019" name="Int. J. Syst. Evol. Microbiol.">
        <title>The Global Catalogue of Microorganisms (GCM) 10K type strain sequencing project: providing services to taxonomists for standard genome sequencing and annotation.</title>
        <authorList>
            <consortium name="The Broad Institute Genomics Platform"/>
            <consortium name="The Broad Institute Genome Sequencing Center for Infectious Disease"/>
            <person name="Wu L."/>
            <person name="Ma J."/>
        </authorList>
    </citation>
    <scope>NUCLEOTIDE SEQUENCE [LARGE SCALE GENOMIC DNA]</scope>
    <source>
        <strain evidence="8">S1</strain>
    </source>
</reference>
<proteinExistence type="predicted"/>
<feature type="transmembrane region" description="Helical" evidence="5">
    <location>
        <begin position="76"/>
        <end position="99"/>
    </location>
</feature>
<accession>A0ABW4C7P9</accession>
<dbReference type="PANTHER" id="PTHR38480:SF1">
    <property type="entry name" value="SLR0254 PROTEIN"/>
    <property type="match status" value="1"/>
</dbReference>
<keyword evidence="4 5" id="KW-0472">Membrane</keyword>
<sequence>MNELYHEVCWKGERSMENRVTVTTPEHVKLEFTTAGLGSRALSLLLDWLILGFVQSILAFFGVLFFVASANLNSPFWASVMMAIFLFLLFFIPLCYYVLTEYFMNGQTVGKRVVGLRVVTDRGVAPGFLAIFLRNLLRVVDSLPFSYLAGGISIFINRREKRIGDLVAGTMVVQMEKREAPRVQPLFSHQEPVLTLAELTGVSDRQWILLGRFLTRREAIFPEARKNLAQRLACLLLPPAKAIPGQEEFYLEAAYFQLRNQQMNWEGDFRGR</sequence>
<dbReference type="Pfam" id="PF06271">
    <property type="entry name" value="RDD"/>
    <property type="match status" value="1"/>
</dbReference>
<feature type="transmembrane region" description="Helical" evidence="5">
    <location>
        <begin position="48"/>
        <end position="70"/>
    </location>
</feature>
<evidence type="ECO:0000256" key="3">
    <source>
        <dbReference type="ARBA" id="ARBA00022989"/>
    </source>
</evidence>
<dbReference type="EMBL" id="JBHTNU010000003">
    <property type="protein sequence ID" value="MFD1426153.1"/>
    <property type="molecule type" value="Genomic_DNA"/>
</dbReference>
<dbReference type="PANTHER" id="PTHR38480">
    <property type="entry name" value="SLR0254 PROTEIN"/>
    <property type="match status" value="1"/>
</dbReference>
<evidence type="ECO:0000256" key="1">
    <source>
        <dbReference type="ARBA" id="ARBA00004141"/>
    </source>
</evidence>
<comment type="caution">
    <text evidence="7">The sequence shown here is derived from an EMBL/GenBank/DDBJ whole genome shotgun (WGS) entry which is preliminary data.</text>
</comment>
<evidence type="ECO:0000313" key="8">
    <source>
        <dbReference type="Proteomes" id="UP001597282"/>
    </source>
</evidence>
<protein>
    <submittedName>
        <fullName evidence="7">RDD family protein</fullName>
    </submittedName>
</protein>
<evidence type="ECO:0000259" key="6">
    <source>
        <dbReference type="Pfam" id="PF06271"/>
    </source>
</evidence>
<comment type="subcellular location">
    <subcellularLocation>
        <location evidence="1">Membrane</location>
        <topology evidence="1">Multi-pass membrane protein</topology>
    </subcellularLocation>
</comment>
<evidence type="ECO:0000313" key="7">
    <source>
        <dbReference type="EMBL" id="MFD1426153.1"/>
    </source>
</evidence>
<keyword evidence="2 5" id="KW-0812">Transmembrane</keyword>
<evidence type="ECO:0000256" key="4">
    <source>
        <dbReference type="ARBA" id="ARBA00023136"/>
    </source>
</evidence>
<organism evidence="7 8">
    <name type="scientific">Kroppenstedtia sanguinis</name>
    <dbReference type="NCBI Taxonomy" id="1380684"/>
    <lineage>
        <taxon>Bacteria</taxon>
        <taxon>Bacillati</taxon>
        <taxon>Bacillota</taxon>
        <taxon>Bacilli</taxon>
        <taxon>Bacillales</taxon>
        <taxon>Thermoactinomycetaceae</taxon>
        <taxon>Kroppenstedtia</taxon>
    </lineage>
</organism>
<feature type="domain" description="RDD" evidence="6">
    <location>
        <begin position="34"/>
        <end position="169"/>
    </location>
</feature>
<keyword evidence="3 5" id="KW-1133">Transmembrane helix</keyword>
<gene>
    <name evidence="7" type="ORF">ACFQ4Y_04300</name>
</gene>
<keyword evidence="8" id="KW-1185">Reference proteome</keyword>
<name>A0ABW4C7P9_9BACL</name>
<dbReference type="InterPro" id="IPR010432">
    <property type="entry name" value="RDD"/>
</dbReference>